<keyword evidence="9" id="KW-1185">Reference proteome</keyword>
<evidence type="ECO:0000256" key="2">
    <source>
        <dbReference type="ARBA" id="ARBA00004586"/>
    </source>
</evidence>
<evidence type="ECO:0000256" key="4">
    <source>
        <dbReference type="ARBA" id="ARBA00022824"/>
    </source>
</evidence>
<dbReference type="RefSeq" id="WP_192159841.1">
    <property type="nucleotide sequence ID" value="NZ_JADIKK010000008.1"/>
</dbReference>
<evidence type="ECO:0000313" key="9">
    <source>
        <dbReference type="Proteomes" id="UP001620339"/>
    </source>
</evidence>
<keyword evidence="6 7" id="KW-0472">Membrane</keyword>
<evidence type="ECO:0000256" key="3">
    <source>
        <dbReference type="ARBA" id="ARBA00022692"/>
    </source>
</evidence>
<feature type="transmembrane region" description="Helical" evidence="7">
    <location>
        <begin position="265"/>
        <end position="284"/>
    </location>
</feature>
<dbReference type="PANTHER" id="PTHR13416:SF2">
    <property type="entry name" value="TRANSMEMBRANE PROTEIN 43"/>
    <property type="match status" value="1"/>
</dbReference>
<evidence type="ECO:0008006" key="10">
    <source>
        <dbReference type="Google" id="ProtNLM"/>
    </source>
</evidence>
<keyword evidence="5 7" id="KW-1133">Transmembrane helix</keyword>
<gene>
    <name evidence="8" type="ORF">ISP25_16665</name>
</gene>
<dbReference type="InterPro" id="IPR012430">
    <property type="entry name" value="TMEM43_fam"/>
</dbReference>
<evidence type="ECO:0000313" key="8">
    <source>
        <dbReference type="EMBL" id="MFK2878705.1"/>
    </source>
</evidence>
<comment type="caution">
    <text evidence="8">The sequence shown here is derived from an EMBL/GenBank/DDBJ whole genome shotgun (WGS) entry which is preliminary data.</text>
</comment>
<evidence type="ECO:0000256" key="7">
    <source>
        <dbReference type="SAM" id="Phobius"/>
    </source>
</evidence>
<keyword evidence="3 7" id="KW-0812">Transmembrane</keyword>
<comment type="subcellular location">
    <subcellularLocation>
        <location evidence="1">Endomembrane system</location>
        <topology evidence="1">Multi-pass membrane protein</topology>
    </subcellularLocation>
    <subcellularLocation>
        <location evidence="2">Endoplasmic reticulum membrane</location>
    </subcellularLocation>
</comment>
<keyword evidence="4" id="KW-0256">Endoplasmic reticulum</keyword>
<dbReference type="Proteomes" id="UP001620339">
    <property type="component" value="Unassembled WGS sequence"/>
</dbReference>
<accession>A0ABW8JB07</accession>
<evidence type="ECO:0000256" key="5">
    <source>
        <dbReference type="ARBA" id="ARBA00022989"/>
    </source>
</evidence>
<dbReference type="EMBL" id="JADIKK010000008">
    <property type="protein sequence ID" value="MFK2878705.1"/>
    <property type="molecule type" value="Genomic_DNA"/>
</dbReference>
<reference evidence="8 9" key="1">
    <citation type="submission" date="2020-10" db="EMBL/GenBank/DDBJ databases">
        <title>Phylogeny of dyella-like bacteria.</title>
        <authorList>
            <person name="Fu J."/>
        </authorList>
    </citation>
    <scope>NUCLEOTIDE SEQUENCE [LARGE SCALE GENOMIC DNA]</scope>
    <source>
        <strain evidence="8 9">KACC 19113</strain>
    </source>
</reference>
<dbReference type="PANTHER" id="PTHR13416">
    <property type="match status" value="1"/>
</dbReference>
<feature type="transmembrane region" description="Helical" evidence="7">
    <location>
        <begin position="318"/>
        <end position="335"/>
    </location>
</feature>
<feature type="transmembrane region" description="Helical" evidence="7">
    <location>
        <begin position="293"/>
        <end position="312"/>
    </location>
</feature>
<organism evidence="8 9">
    <name type="scientific">Rhodanobacter hydrolyticus</name>
    <dbReference type="NCBI Taxonomy" id="2250595"/>
    <lineage>
        <taxon>Bacteria</taxon>
        <taxon>Pseudomonadati</taxon>
        <taxon>Pseudomonadota</taxon>
        <taxon>Gammaproteobacteria</taxon>
        <taxon>Lysobacterales</taxon>
        <taxon>Rhodanobacteraceae</taxon>
        <taxon>Rhodanobacter</taxon>
    </lineage>
</organism>
<evidence type="ECO:0000256" key="1">
    <source>
        <dbReference type="ARBA" id="ARBA00004127"/>
    </source>
</evidence>
<protein>
    <recommendedName>
        <fullName evidence="10">DUF2207 domain-containing protein</fullName>
    </recommendedName>
</protein>
<proteinExistence type="predicted"/>
<dbReference type="Pfam" id="PF07787">
    <property type="entry name" value="TMEM43"/>
    <property type="match status" value="1"/>
</dbReference>
<evidence type="ECO:0000256" key="6">
    <source>
        <dbReference type="ARBA" id="ARBA00023136"/>
    </source>
</evidence>
<sequence length="342" mass="36383">MRIDTVPRSVLAVAGVVLLAMGIVLAASTERGLAGYRVALQLHGGEVLDLGSDAEPQPDLQGRMVRISGTPHVVAQPLDADFNQQADTPVLTRRVQMFQWRELRLGGDATYELDWSDTPQDASQFVHMNGHINPGAFPIPAKRFVAESVQLGGFMLDAKLVQDLPGSEPVAPNVKALPENLAATFSLYDGALVTSIKPGDPRLGDLRVSWNAAPLQEITVIARVDGDHLVPALDAADGKGYEVDVGNSALIDMRPDMAAQPGLTWLRRVLAVLLATLGVGLLLSRNARRADPLAALGGGLFVAGAVAAIPWLGGSTPAVAAWFVAAAIGLGLLLWRRRRRHH</sequence>
<name>A0ABW8JB07_9GAMM</name>